<evidence type="ECO:0000313" key="11">
    <source>
        <dbReference type="EMBL" id="MCD2516377.1"/>
    </source>
</evidence>
<proteinExistence type="predicted"/>
<accession>A0ABS8Q3R4</accession>
<dbReference type="Gene3D" id="1.10.760.10">
    <property type="entry name" value="Cytochrome c-like domain"/>
    <property type="match status" value="2"/>
</dbReference>
<name>A0ABS8Q3R4_9BURK</name>
<dbReference type="InterPro" id="IPR036909">
    <property type="entry name" value="Cyt_c-like_dom_sf"/>
</dbReference>
<dbReference type="InterPro" id="IPR014353">
    <property type="entry name" value="Membr-bd_ADH_cyt_c"/>
</dbReference>
<dbReference type="InterPro" id="IPR051459">
    <property type="entry name" value="Cytochrome_c-type_DH"/>
</dbReference>
<evidence type="ECO:0000256" key="2">
    <source>
        <dbReference type="ARBA" id="ARBA00022475"/>
    </source>
</evidence>
<dbReference type="InterPro" id="IPR009056">
    <property type="entry name" value="Cyt_c-like_dom"/>
</dbReference>
<evidence type="ECO:0000256" key="4">
    <source>
        <dbReference type="ARBA" id="ARBA00022723"/>
    </source>
</evidence>
<keyword evidence="8" id="KW-0472">Membrane</keyword>
<evidence type="ECO:0000256" key="3">
    <source>
        <dbReference type="ARBA" id="ARBA00022617"/>
    </source>
</evidence>
<feature type="domain" description="Cytochrome c" evidence="10">
    <location>
        <begin position="47"/>
        <end position="150"/>
    </location>
</feature>
<keyword evidence="7 9" id="KW-0408">Iron</keyword>
<evidence type="ECO:0000256" key="9">
    <source>
        <dbReference type="PROSITE-ProRule" id="PRU00433"/>
    </source>
</evidence>
<dbReference type="PIRSF" id="PIRSF000018">
    <property type="entry name" value="Mb_ADH_cyt_c"/>
    <property type="match status" value="1"/>
</dbReference>
<comment type="subcellular location">
    <subcellularLocation>
        <location evidence="1">Cell membrane</location>
    </subcellularLocation>
</comment>
<evidence type="ECO:0000256" key="6">
    <source>
        <dbReference type="ARBA" id="ARBA00022737"/>
    </source>
</evidence>
<feature type="domain" description="Cytochrome c" evidence="10">
    <location>
        <begin position="192"/>
        <end position="296"/>
    </location>
</feature>
<keyword evidence="5" id="KW-0732">Signal</keyword>
<dbReference type="SUPFAM" id="SSF46626">
    <property type="entry name" value="Cytochrome c"/>
    <property type="match status" value="3"/>
</dbReference>
<keyword evidence="12" id="KW-1185">Reference proteome</keyword>
<evidence type="ECO:0000313" key="12">
    <source>
        <dbReference type="Proteomes" id="UP001179361"/>
    </source>
</evidence>
<dbReference type="PANTHER" id="PTHR35008">
    <property type="entry name" value="BLL4482 PROTEIN-RELATED"/>
    <property type="match status" value="1"/>
</dbReference>
<keyword evidence="4 9" id="KW-0479">Metal-binding</keyword>
<comment type="caution">
    <text evidence="11">The sequence shown here is derived from an EMBL/GenBank/DDBJ whole genome shotgun (WGS) entry which is preliminary data.</text>
</comment>
<dbReference type="Proteomes" id="UP001179361">
    <property type="component" value="Unassembled WGS sequence"/>
</dbReference>
<dbReference type="PROSITE" id="PS51007">
    <property type="entry name" value="CYTC"/>
    <property type="match status" value="2"/>
</dbReference>
<keyword evidence="3 9" id="KW-0349">Heme</keyword>
<evidence type="ECO:0000256" key="5">
    <source>
        <dbReference type="ARBA" id="ARBA00022729"/>
    </source>
</evidence>
<protein>
    <submittedName>
        <fullName evidence="11">Cytochrome c</fullName>
    </submittedName>
</protein>
<sequence length="380" mass="40645">MTTRSLLRLAGAAAFAAGAVLLRALYAWLRPAPLALTTAPPPAPSDAILAAGARVVALGDCMVCHTAGKGPAYAGGFPLRTPFGTIYSTNITPDPDTGIGRWSAQAFRRAMREGVSRDAHLLYPTFPYIHYTRMSDRDIDLAWQYLMSRTPVKARPPENELMFPLNFRPLLAFWNMLYLEPGTSAIPASQPTPLARGRYLVDTLGHCASCHSGLNPIGGERRPPFKGGSIDGWDAPDLTALAANAWRHADLVDYLRGGLSPAHGAAKGPMRPVTERLAEVPRADVEAIATYLMSIQDAPAVEPVAARQAPAVLPGQALFAAACAACHAEPAPMMRLGGRPSLARSSAVQGASPMKFVQTVLRGIPWKHGSPFTCRPSRTR</sequence>
<dbReference type="PANTHER" id="PTHR35008:SF8">
    <property type="entry name" value="ALCOHOL DEHYDROGENASE CYTOCHROME C SUBUNIT"/>
    <property type="match status" value="1"/>
</dbReference>
<evidence type="ECO:0000256" key="8">
    <source>
        <dbReference type="ARBA" id="ARBA00023136"/>
    </source>
</evidence>
<organism evidence="11 12">
    <name type="scientific">Massilia phyllostachyos</name>
    <dbReference type="NCBI Taxonomy" id="2898585"/>
    <lineage>
        <taxon>Bacteria</taxon>
        <taxon>Pseudomonadati</taxon>
        <taxon>Pseudomonadota</taxon>
        <taxon>Betaproteobacteria</taxon>
        <taxon>Burkholderiales</taxon>
        <taxon>Oxalobacteraceae</taxon>
        <taxon>Telluria group</taxon>
        <taxon>Massilia</taxon>
    </lineage>
</organism>
<dbReference type="Pfam" id="PF00034">
    <property type="entry name" value="Cytochrom_C"/>
    <property type="match status" value="1"/>
</dbReference>
<reference evidence="11" key="1">
    <citation type="submission" date="2021-11" db="EMBL/GenBank/DDBJ databases">
        <title>The complete genome of Massilia sp sp. G4R7.</title>
        <authorList>
            <person name="Liu L."/>
            <person name="Yue J."/>
            <person name="Yuan J."/>
            <person name="Yang F."/>
            <person name="Li L."/>
        </authorList>
    </citation>
    <scope>NUCLEOTIDE SEQUENCE</scope>
    <source>
        <strain evidence="11">G4R7</strain>
    </source>
</reference>
<evidence type="ECO:0000256" key="7">
    <source>
        <dbReference type="ARBA" id="ARBA00023004"/>
    </source>
</evidence>
<keyword evidence="6" id="KW-0677">Repeat</keyword>
<dbReference type="EMBL" id="JAJNOC010000002">
    <property type="protein sequence ID" value="MCD2516377.1"/>
    <property type="molecule type" value="Genomic_DNA"/>
</dbReference>
<evidence type="ECO:0000256" key="1">
    <source>
        <dbReference type="ARBA" id="ARBA00004236"/>
    </source>
</evidence>
<keyword evidence="2" id="KW-1003">Cell membrane</keyword>
<gene>
    <name evidence="11" type="ORF">LQ564_08625</name>
</gene>
<evidence type="ECO:0000259" key="10">
    <source>
        <dbReference type="PROSITE" id="PS51007"/>
    </source>
</evidence>